<dbReference type="GO" id="GO:0005886">
    <property type="term" value="C:plasma membrane"/>
    <property type="evidence" value="ECO:0007669"/>
    <property type="project" value="UniProtKB-SubCell"/>
</dbReference>
<dbReference type="Gene3D" id="1.10.3720.10">
    <property type="entry name" value="MetI-like"/>
    <property type="match status" value="1"/>
</dbReference>
<dbReference type="GO" id="GO:0005315">
    <property type="term" value="F:phosphate transmembrane transporter activity"/>
    <property type="evidence" value="ECO:0007669"/>
    <property type="project" value="InterPro"/>
</dbReference>
<sequence>MTDAMTTTRHPLAASGLNYNPSAPRNVWNRAMNLLAALFSLVAVLPLVVVILYVLYKGGGAITPAIFTELPPAPGLSEPMGMGNAIVGTVMVTGMAAMVAIPIGVGGGIYLAEVARKGWFAQSIRFGVNVLAGVPSIICGLFIYALVVNTRILWGESFSAMAGSLALAVLMLPTIVKTTDEGLKLVPQELRMGSLGIGASRFVTIARVVLPAAVSPIATGVVRGIARAAGETAPLIFTALFSPFWPDWSPRLGLLAPTATMSVQIYKFGIMPFAPQVQLAWAASFILVVMILAANLLVRWLAHFSAS</sequence>
<dbReference type="SUPFAM" id="SSF161098">
    <property type="entry name" value="MetI-like"/>
    <property type="match status" value="1"/>
</dbReference>
<evidence type="ECO:0000256" key="6">
    <source>
        <dbReference type="ARBA" id="ARBA00022692"/>
    </source>
</evidence>
<dbReference type="InterPro" id="IPR051408">
    <property type="entry name" value="Phosphate_transprt_permease"/>
</dbReference>
<evidence type="ECO:0000256" key="3">
    <source>
        <dbReference type="ARBA" id="ARBA00022448"/>
    </source>
</evidence>
<feature type="transmembrane region" description="Helical" evidence="9">
    <location>
        <begin position="85"/>
        <end position="112"/>
    </location>
</feature>
<feature type="transmembrane region" description="Helical" evidence="9">
    <location>
        <begin position="279"/>
        <end position="302"/>
    </location>
</feature>
<dbReference type="InterPro" id="IPR035906">
    <property type="entry name" value="MetI-like_sf"/>
</dbReference>
<proteinExistence type="inferred from homology"/>
<dbReference type="GO" id="GO:0035435">
    <property type="term" value="P:phosphate ion transmembrane transport"/>
    <property type="evidence" value="ECO:0007669"/>
    <property type="project" value="InterPro"/>
</dbReference>
<evidence type="ECO:0000256" key="2">
    <source>
        <dbReference type="ARBA" id="ARBA00007069"/>
    </source>
</evidence>
<keyword evidence="7 9" id="KW-1133">Transmembrane helix</keyword>
<comment type="similarity">
    <text evidence="2 9">Belongs to the binding-protein-dependent transport system permease family. CysTW subfamily.</text>
</comment>
<dbReference type="PANTHER" id="PTHR42922">
    <property type="entry name" value="PHOSPHATE TRANSPORT SYSTEM PERMEASE PROTEIN PSTA"/>
    <property type="match status" value="1"/>
</dbReference>
<dbReference type="PANTHER" id="PTHR42922:SF1">
    <property type="entry name" value="PHOSPHATE TRANSPORT SYSTEM PERMEASE PROTEIN PSTA"/>
    <property type="match status" value="1"/>
</dbReference>
<feature type="transmembrane region" description="Helical" evidence="9">
    <location>
        <begin position="158"/>
        <end position="176"/>
    </location>
</feature>
<dbReference type="InterPro" id="IPR000515">
    <property type="entry name" value="MetI-like"/>
</dbReference>
<organism evidence="11">
    <name type="scientific">Synechococcus sp. SB0676_bin_10</name>
    <dbReference type="NCBI Taxonomy" id="2604869"/>
    <lineage>
        <taxon>Bacteria</taxon>
        <taxon>Bacillati</taxon>
        <taxon>Cyanobacteriota</taxon>
        <taxon>Cyanophyceae</taxon>
        <taxon>Synechococcales</taxon>
        <taxon>Synechococcaceae</taxon>
        <taxon>Synechococcus</taxon>
    </lineage>
</organism>
<dbReference type="EMBL" id="VYDO01000195">
    <property type="protein sequence ID" value="MYG38535.1"/>
    <property type="molecule type" value="Genomic_DNA"/>
</dbReference>
<keyword evidence="4 9" id="KW-1003">Cell membrane</keyword>
<feature type="domain" description="ABC transmembrane type-1" evidence="10">
    <location>
        <begin position="86"/>
        <end position="298"/>
    </location>
</feature>
<evidence type="ECO:0000256" key="7">
    <source>
        <dbReference type="ARBA" id="ARBA00022989"/>
    </source>
</evidence>
<evidence type="ECO:0000256" key="5">
    <source>
        <dbReference type="ARBA" id="ARBA00022592"/>
    </source>
</evidence>
<comment type="caution">
    <text evidence="9">Lacks conserved residue(s) required for the propagation of feature annotation.</text>
</comment>
<dbReference type="CDD" id="cd06261">
    <property type="entry name" value="TM_PBP2"/>
    <property type="match status" value="1"/>
</dbReference>
<comment type="caution">
    <text evidence="11">The sequence shown here is derived from an EMBL/GenBank/DDBJ whole genome shotgun (WGS) entry which is preliminary data.</text>
</comment>
<name>A0A6B1F9W5_9SYNE</name>
<keyword evidence="6 9" id="KW-0812">Transmembrane</keyword>
<evidence type="ECO:0000259" key="10">
    <source>
        <dbReference type="PROSITE" id="PS50928"/>
    </source>
</evidence>
<keyword evidence="8 9" id="KW-0472">Membrane</keyword>
<gene>
    <name evidence="11" type="primary">pstA</name>
    <name evidence="11" type="ORF">F4162_06040</name>
</gene>
<evidence type="ECO:0000313" key="11">
    <source>
        <dbReference type="EMBL" id="MYG38535.1"/>
    </source>
</evidence>
<keyword evidence="5" id="KW-0592">Phosphate transport</keyword>
<feature type="transmembrane region" description="Helical" evidence="9">
    <location>
        <begin position="124"/>
        <end position="146"/>
    </location>
</feature>
<comment type="subcellular location">
    <subcellularLocation>
        <location evidence="1 9">Cell membrane</location>
        <topology evidence="1 9">Multi-pass membrane protein</topology>
    </subcellularLocation>
</comment>
<reference evidence="11" key="1">
    <citation type="submission" date="2019-09" db="EMBL/GenBank/DDBJ databases">
        <title>Characterisation of the sponge microbiome using genome-centric metagenomics.</title>
        <authorList>
            <person name="Engelberts J.P."/>
            <person name="Robbins S.J."/>
            <person name="De Goeij J.M."/>
            <person name="Aranda M."/>
            <person name="Bell S.C."/>
            <person name="Webster N.S."/>
        </authorList>
    </citation>
    <scope>NUCLEOTIDE SEQUENCE</scope>
    <source>
        <strain evidence="11">SB0676_bin_10</strain>
    </source>
</reference>
<accession>A0A6B1F9W5</accession>
<dbReference type="PROSITE" id="PS50928">
    <property type="entry name" value="ABC_TM1"/>
    <property type="match status" value="1"/>
</dbReference>
<keyword evidence="3" id="KW-0813">Transport</keyword>
<dbReference type="Pfam" id="PF00528">
    <property type="entry name" value="BPD_transp_1"/>
    <property type="match status" value="1"/>
</dbReference>
<evidence type="ECO:0000256" key="8">
    <source>
        <dbReference type="ARBA" id="ARBA00023136"/>
    </source>
</evidence>
<dbReference type="InterPro" id="IPR005672">
    <property type="entry name" value="Phosphate_PstA"/>
</dbReference>
<evidence type="ECO:0000256" key="9">
    <source>
        <dbReference type="RuleBase" id="RU363043"/>
    </source>
</evidence>
<evidence type="ECO:0000256" key="1">
    <source>
        <dbReference type="ARBA" id="ARBA00004651"/>
    </source>
</evidence>
<feature type="transmembrane region" description="Helical" evidence="9">
    <location>
        <begin position="34"/>
        <end position="56"/>
    </location>
</feature>
<evidence type="ECO:0000256" key="4">
    <source>
        <dbReference type="ARBA" id="ARBA00022475"/>
    </source>
</evidence>
<dbReference type="NCBIfam" id="TIGR00974">
    <property type="entry name" value="3a0107s02c"/>
    <property type="match status" value="1"/>
</dbReference>
<protein>
    <recommendedName>
        <fullName evidence="9">Phosphate transport system permease protein PstA</fullName>
    </recommendedName>
</protein>
<dbReference type="AlphaFoldDB" id="A0A6B1F9W5"/>